<dbReference type="Gene3D" id="3.30.1520.10">
    <property type="entry name" value="Phox-like domain"/>
    <property type="match status" value="1"/>
</dbReference>
<dbReference type="GO" id="GO:0035091">
    <property type="term" value="F:phosphatidylinositol binding"/>
    <property type="evidence" value="ECO:0007669"/>
    <property type="project" value="InterPro"/>
</dbReference>
<dbReference type="OrthoDB" id="104820at2759"/>
<protein>
    <recommendedName>
        <fullName evidence="1">PX domain-containing protein</fullName>
    </recommendedName>
</protein>
<reference evidence="2 3" key="1">
    <citation type="journal article" date="2014" name="Genome Biol. Evol.">
        <title>The secreted proteins of Achlya hypogyna and Thraustotheca clavata identify the ancestral oomycete secretome and reveal gene acquisitions by horizontal gene transfer.</title>
        <authorList>
            <person name="Misner I."/>
            <person name="Blouin N."/>
            <person name="Leonard G."/>
            <person name="Richards T.A."/>
            <person name="Lane C.E."/>
        </authorList>
    </citation>
    <scope>NUCLEOTIDE SEQUENCE [LARGE SCALE GENOMIC DNA]</scope>
    <source>
        <strain evidence="2 3">ATCC 34112</strain>
    </source>
</reference>
<dbReference type="PROSITE" id="PS50195">
    <property type="entry name" value="PX"/>
    <property type="match status" value="1"/>
</dbReference>
<evidence type="ECO:0000313" key="2">
    <source>
        <dbReference type="EMBL" id="OQS07140.1"/>
    </source>
</evidence>
<organism evidence="2 3">
    <name type="scientific">Thraustotheca clavata</name>
    <dbReference type="NCBI Taxonomy" id="74557"/>
    <lineage>
        <taxon>Eukaryota</taxon>
        <taxon>Sar</taxon>
        <taxon>Stramenopiles</taxon>
        <taxon>Oomycota</taxon>
        <taxon>Saprolegniomycetes</taxon>
        <taxon>Saprolegniales</taxon>
        <taxon>Achlyaceae</taxon>
        <taxon>Thraustotheca</taxon>
    </lineage>
</organism>
<accession>A0A1W0AAW1</accession>
<dbReference type="EMBL" id="JNBS01000273">
    <property type="protein sequence ID" value="OQS07140.1"/>
    <property type="molecule type" value="Genomic_DNA"/>
</dbReference>
<name>A0A1W0AAW1_9STRA</name>
<dbReference type="Proteomes" id="UP000243217">
    <property type="component" value="Unassembled WGS sequence"/>
</dbReference>
<evidence type="ECO:0000313" key="3">
    <source>
        <dbReference type="Proteomes" id="UP000243217"/>
    </source>
</evidence>
<feature type="domain" description="PX" evidence="1">
    <location>
        <begin position="51"/>
        <end position="214"/>
    </location>
</feature>
<evidence type="ECO:0000259" key="1">
    <source>
        <dbReference type="PROSITE" id="PS50195"/>
    </source>
</evidence>
<keyword evidence="3" id="KW-1185">Reference proteome</keyword>
<comment type="caution">
    <text evidence="2">The sequence shown here is derived from an EMBL/GenBank/DDBJ whole genome shotgun (WGS) entry which is preliminary data.</text>
</comment>
<dbReference type="InterPro" id="IPR001683">
    <property type="entry name" value="PX_dom"/>
</dbReference>
<dbReference type="InterPro" id="IPR036871">
    <property type="entry name" value="PX_dom_sf"/>
</dbReference>
<dbReference type="SUPFAM" id="SSF64268">
    <property type="entry name" value="PX domain"/>
    <property type="match status" value="1"/>
</dbReference>
<sequence>MNDGDDSYGSRSNSECSRLTRSWTSSVNSYVCTPTIPLWSKQAQAMSHIHSISIQTHSGSPRKSKFSKEIITYNVDVYMSLPQLGAVPMNTTPVLQCIEPQYQLRHRYSDCRTLRRRLLDIVISLEHRRTCEHCQGLYHFLQSTHFPIRCPRSMDVLPLWHKHLVTQRQVGLERWLNQLLAATHKIVRQLRGCEGSVLILHELAMFFLELPADPR</sequence>
<proteinExistence type="predicted"/>
<gene>
    <name evidence="2" type="ORF">THRCLA_00847</name>
</gene>
<dbReference type="AlphaFoldDB" id="A0A1W0AAW1"/>